<evidence type="ECO:0000313" key="3">
    <source>
        <dbReference type="Proteomes" id="UP000824120"/>
    </source>
</evidence>
<organism evidence="2 3">
    <name type="scientific">Solanum commersonii</name>
    <name type="common">Commerson's wild potato</name>
    <name type="synonym">Commerson's nightshade</name>
    <dbReference type="NCBI Taxonomy" id="4109"/>
    <lineage>
        <taxon>Eukaryota</taxon>
        <taxon>Viridiplantae</taxon>
        <taxon>Streptophyta</taxon>
        <taxon>Embryophyta</taxon>
        <taxon>Tracheophyta</taxon>
        <taxon>Spermatophyta</taxon>
        <taxon>Magnoliopsida</taxon>
        <taxon>eudicotyledons</taxon>
        <taxon>Gunneridae</taxon>
        <taxon>Pentapetalae</taxon>
        <taxon>asterids</taxon>
        <taxon>lamiids</taxon>
        <taxon>Solanales</taxon>
        <taxon>Solanaceae</taxon>
        <taxon>Solanoideae</taxon>
        <taxon>Solaneae</taxon>
        <taxon>Solanum</taxon>
    </lineage>
</organism>
<evidence type="ECO:0000313" key="2">
    <source>
        <dbReference type="EMBL" id="KAG5615098.1"/>
    </source>
</evidence>
<reference evidence="2 3" key="1">
    <citation type="submission" date="2020-09" db="EMBL/GenBank/DDBJ databases">
        <title>De no assembly of potato wild relative species, Solanum commersonii.</title>
        <authorList>
            <person name="Cho K."/>
        </authorList>
    </citation>
    <scope>NUCLEOTIDE SEQUENCE [LARGE SCALE GENOMIC DNA]</scope>
    <source>
        <strain evidence="2">LZ3.2</strain>
        <tissue evidence="2">Leaf</tissue>
    </source>
</reference>
<sequence length="85" mass="9273">MSGSPNYSVSRPLSSTIAFSPCHSASSRLTLGDLPSELGNHQACLSSFFQFVLFLFCPLVPLLCSSIYVPENKGFDISLWNKLSI</sequence>
<dbReference type="AlphaFoldDB" id="A0A9J5ZSU2"/>
<evidence type="ECO:0000256" key="1">
    <source>
        <dbReference type="SAM" id="Phobius"/>
    </source>
</evidence>
<keyword evidence="1" id="KW-1133">Transmembrane helix</keyword>
<dbReference type="Proteomes" id="UP000824120">
    <property type="component" value="Chromosome 3"/>
</dbReference>
<protein>
    <submittedName>
        <fullName evidence="2">Uncharacterized protein</fullName>
    </submittedName>
</protein>
<keyword evidence="3" id="KW-1185">Reference proteome</keyword>
<comment type="caution">
    <text evidence="2">The sequence shown here is derived from an EMBL/GenBank/DDBJ whole genome shotgun (WGS) entry which is preliminary data.</text>
</comment>
<dbReference type="EMBL" id="JACXVP010000003">
    <property type="protein sequence ID" value="KAG5615098.1"/>
    <property type="molecule type" value="Genomic_DNA"/>
</dbReference>
<name>A0A9J5ZSU2_SOLCO</name>
<feature type="transmembrane region" description="Helical" evidence="1">
    <location>
        <begin position="48"/>
        <end position="69"/>
    </location>
</feature>
<accession>A0A9J5ZSU2</accession>
<keyword evidence="1" id="KW-0812">Transmembrane</keyword>
<gene>
    <name evidence="2" type="ORF">H5410_014922</name>
</gene>
<proteinExistence type="predicted"/>
<keyword evidence="1" id="KW-0472">Membrane</keyword>